<evidence type="ECO:0000313" key="1">
    <source>
        <dbReference type="EMBL" id="PON46035.1"/>
    </source>
</evidence>
<gene>
    <name evidence="1" type="ORF">PanWU01x14_254550</name>
</gene>
<comment type="caution">
    <text evidence="1">The sequence shown here is derived from an EMBL/GenBank/DDBJ whole genome shotgun (WGS) entry which is preliminary data.</text>
</comment>
<dbReference type="EMBL" id="JXTB01000319">
    <property type="protein sequence ID" value="PON46035.1"/>
    <property type="molecule type" value="Genomic_DNA"/>
</dbReference>
<accession>A0A2P5BB72</accession>
<proteinExistence type="predicted"/>
<reference evidence="2" key="1">
    <citation type="submission" date="2016-06" db="EMBL/GenBank/DDBJ databases">
        <title>Parallel loss of symbiosis genes in relatives of nitrogen-fixing non-legume Parasponia.</title>
        <authorList>
            <person name="Van Velzen R."/>
            <person name="Holmer R."/>
            <person name="Bu F."/>
            <person name="Rutten L."/>
            <person name="Van Zeijl A."/>
            <person name="Liu W."/>
            <person name="Santuari L."/>
            <person name="Cao Q."/>
            <person name="Sharma T."/>
            <person name="Shen D."/>
            <person name="Roswanjaya Y."/>
            <person name="Wardhani T."/>
            <person name="Kalhor M.S."/>
            <person name="Jansen J."/>
            <person name="Van den Hoogen J."/>
            <person name="Gungor B."/>
            <person name="Hartog M."/>
            <person name="Hontelez J."/>
            <person name="Verver J."/>
            <person name="Yang W.-C."/>
            <person name="Schijlen E."/>
            <person name="Repin R."/>
            <person name="Schilthuizen M."/>
            <person name="Schranz E."/>
            <person name="Heidstra R."/>
            <person name="Miyata K."/>
            <person name="Fedorova E."/>
            <person name="Kohlen W."/>
            <person name="Bisseling T."/>
            <person name="Smit S."/>
            <person name="Geurts R."/>
        </authorList>
    </citation>
    <scope>NUCLEOTIDE SEQUENCE [LARGE SCALE GENOMIC DNA]</scope>
    <source>
        <strain evidence="2">cv. WU1-14</strain>
    </source>
</reference>
<evidence type="ECO:0000313" key="2">
    <source>
        <dbReference type="Proteomes" id="UP000237105"/>
    </source>
</evidence>
<name>A0A2P5BB72_PARAD</name>
<dbReference type="OrthoDB" id="10334128at2759"/>
<organism evidence="1 2">
    <name type="scientific">Parasponia andersonii</name>
    <name type="common">Sponia andersonii</name>
    <dbReference type="NCBI Taxonomy" id="3476"/>
    <lineage>
        <taxon>Eukaryota</taxon>
        <taxon>Viridiplantae</taxon>
        <taxon>Streptophyta</taxon>
        <taxon>Embryophyta</taxon>
        <taxon>Tracheophyta</taxon>
        <taxon>Spermatophyta</taxon>
        <taxon>Magnoliopsida</taxon>
        <taxon>eudicotyledons</taxon>
        <taxon>Gunneridae</taxon>
        <taxon>Pentapetalae</taxon>
        <taxon>rosids</taxon>
        <taxon>fabids</taxon>
        <taxon>Rosales</taxon>
        <taxon>Cannabaceae</taxon>
        <taxon>Parasponia</taxon>
    </lineage>
</organism>
<protein>
    <submittedName>
        <fullName evidence="1">Uncharacterized protein</fullName>
    </submittedName>
</protein>
<dbReference type="AlphaFoldDB" id="A0A2P5BB72"/>
<keyword evidence="2" id="KW-1185">Reference proteome</keyword>
<dbReference type="Proteomes" id="UP000237105">
    <property type="component" value="Unassembled WGS sequence"/>
</dbReference>
<sequence>MHPDRTRGRFWAVRLSIRAAEVDVSGVLDWGWGRRLEPLGLRRVASEISAVDFSA</sequence>